<protein>
    <recommendedName>
        <fullName evidence="2">Retrotransposon gag domain-containing protein</fullName>
    </recommendedName>
</protein>
<gene>
    <name evidence="3" type="ORF">TSUD_421990</name>
</gene>
<accession>A0A1B5Z8W6</accession>
<reference evidence="4" key="1">
    <citation type="journal article" date="2017" name="Front. Plant Sci.">
        <title>Climate Clever Clovers: New Paradigm to Reduce the Environmental Footprint of Ruminants by Breeding Low Methanogenic Forages Utilizing Haplotype Variation.</title>
        <authorList>
            <person name="Kaur P."/>
            <person name="Appels R."/>
            <person name="Bayer P.E."/>
            <person name="Keeble-Gagnere G."/>
            <person name="Wang J."/>
            <person name="Hirakawa H."/>
            <person name="Shirasawa K."/>
            <person name="Vercoe P."/>
            <person name="Stefanova K."/>
            <person name="Durmic Z."/>
            <person name="Nichols P."/>
            <person name="Revell C."/>
            <person name="Isobe S.N."/>
            <person name="Edwards D."/>
            <person name="Erskine W."/>
        </authorList>
    </citation>
    <scope>NUCLEOTIDE SEQUENCE [LARGE SCALE GENOMIC DNA]</scope>
    <source>
        <strain evidence="4">cv. Daliak</strain>
    </source>
</reference>
<dbReference type="EMBL" id="BCLP01046066">
    <property type="protein sequence ID" value="GAU10553.1"/>
    <property type="molecule type" value="Genomic_DNA"/>
</dbReference>
<name>A0A1B5Z8W6_TRISU</name>
<dbReference type="Proteomes" id="UP000242715">
    <property type="component" value="Unassembled WGS sequence"/>
</dbReference>
<keyword evidence="4" id="KW-1185">Reference proteome</keyword>
<evidence type="ECO:0000259" key="2">
    <source>
        <dbReference type="Pfam" id="PF03732"/>
    </source>
</evidence>
<organism evidence="3 4">
    <name type="scientific">Trifolium subterraneum</name>
    <name type="common">Subterranean clover</name>
    <dbReference type="NCBI Taxonomy" id="3900"/>
    <lineage>
        <taxon>Eukaryota</taxon>
        <taxon>Viridiplantae</taxon>
        <taxon>Streptophyta</taxon>
        <taxon>Embryophyta</taxon>
        <taxon>Tracheophyta</taxon>
        <taxon>Spermatophyta</taxon>
        <taxon>Magnoliopsida</taxon>
        <taxon>eudicotyledons</taxon>
        <taxon>Gunneridae</taxon>
        <taxon>Pentapetalae</taxon>
        <taxon>rosids</taxon>
        <taxon>fabids</taxon>
        <taxon>Fabales</taxon>
        <taxon>Fabaceae</taxon>
        <taxon>Papilionoideae</taxon>
        <taxon>50 kb inversion clade</taxon>
        <taxon>NPAAA clade</taxon>
        <taxon>Hologalegina</taxon>
        <taxon>IRL clade</taxon>
        <taxon>Trifolieae</taxon>
        <taxon>Trifolium</taxon>
    </lineage>
</organism>
<evidence type="ECO:0000313" key="3">
    <source>
        <dbReference type="EMBL" id="GAU10553.1"/>
    </source>
</evidence>
<dbReference type="AlphaFoldDB" id="A0A1B5Z8W6"/>
<dbReference type="InterPro" id="IPR005162">
    <property type="entry name" value="Retrotrans_gag_dom"/>
</dbReference>
<evidence type="ECO:0000256" key="1">
    <source>
        <dbReference type="SAM" id="MobiDB-lite"/>
    </source>
</evidence>
<dbReference type="PANTHER" id="PTHR33223">
    <property type="entry name" value="CCHC-TYPE DOMAIN-CONTAINING PROTEIN"/>
    <property type="match status" value="1"/>
</dbReference>
<comment type="caution">
    <text evidence="3">The sequence shown here is derived from an EMBL/GenBank/DDBJ whole genome shotgun (WGS) entry which is preliminary data.</text>
</comment>
<proteinExistence type="predicted"/>
<feature type="domain" description="Retrotransposon gag" evidence="2">
    <location>
        <begin position="111"/>
        <end position="170"/>
    </location>
</feature>
<dbReference type="PANTHER" id="PTHR33223:SF11">
    <property type="entry name" value="ELEMENT PROTEIN, PUTATIVE-RELATED"/>
    <property type="match status" value="1"/>
</dbReference>
<evidence type="ECO:0000313" key="4">
    <source>
        <dbReference type="Proteomes" id="UP000242715"/>
    </source>
</evidence>
<dbReference type="Pfam" id="PF03732">
    <property type="entry name" value="Retrotrans_gag"/>
    <property type="match status" value="1"/>
</dbReference>
<dbReference type="OrthoDB" id="1431496at2759"/>
<feature type="region of interest" description="Disordered" evidence="1">
    <location>
        <begin position="23"/>
        <end position="48"/>
    </location>
</feature>
<sequence>MRGNAQGKLLYDPEIEKTAKKNRKAAKLARETARLTNTAEKQRDTEVSSPITSDNEILFFDIKNTVLNALKENQYSGAESQCPNLHLEHFDEACGYTDPPNVSESDKKLRLFKLSLTGRARDWIDTLPPNTIATWDELAIKFKERYFPIHKFLERRNEITSFEQGEVESLYDA</sequence>